<evidence type="ECO:0000313" key="3">
    <source>
        <dbReference type="Proteomes" id="UP001224392"/>
    </source>
</evidence>
<evidence type="ECO:0000313" key="2">
    <source>
        <dbReference type="EMBL" id="GMG86735.1"/>
    </source>
</evidence>
<feature type="compositionally biased region" description="Acidic residues" evidence="1">
    <location>
        <begin position="225"/>
        <end position="234"/>
    </location>
</feature>
<feature type="region of interest" description="Disordered" evidence="1">
    <location>
        <begin position="137"/>
        <end position="234"/>
    </location>
</feature>
<sequence length="373" mass="40044">MDKRPQETQAEADSSSDEFLRDLTEIRSLLDDEDSILDIPILDQVAAPAPSSTDEEALAQRAAEFPDLLASIQEQIDASDEIELIPELTPVDQTTANPVGTHDEQPGLFDEPEVSPAARIATSENPFLPAHIRARLTGGQVPRPSVSEPVPSTPEPVEKAADSEDALPENDPLQMNSPAPGIEAQVETEAETKIERQAEAKVEAEAPLIESMDLVDALTPGTAPEEADADSSEAWSIEEDLTDEADIAAEAQALDAEMATIEQAYTEEMAGTEQVDSGENMPEISVLDSTAAEIPVIETPAEPPQPEAEPADTGKAVEFATAPEAPVAEEANDTPAARIDRQALVDQLVARELPKLERELRARIEKMLDDLEA</sequence>
<reference evidence="2 3" key="1">
    <citation type="submission" date="2023-04" db="EMBL/GenBank/DDBJ databases">
        <title>Marinobulbifer ophiurae gen. nov., sp. Nov., isolate from tissue of brittle star Ophioplocus japonicus.</title>
        <authorList>
            <person name="Kawano K."/>
            <person name="Sawayama S."/>
            <person name="Nakagawa S."/>
        </authorList>
    </citation>
    <scope>NUCLEOTIDE SEQUENCE [LARGE SCALE GENOMIC DNA]</scope>
    <source>
        <strain evidence="2 3">NKW57</strain>
    </source>
</reference>
<dbReference type="EMBL" id="BSYJ01000002">
    <property type="protein sequence ID" value="GMG86735.1"/>
    <property type="molecule type" value="Genomic_DNA"/>
</dbReference>
<feature type="region of interest" description="Disordered" evidence="1">
    <location>
        <begin position="87"/>
        <end position="111"/>
    </location>
</feature>
<organism evidence="2 3">
    <name type="scientific">Biformimicrobium ophioploci</name>
    <dbReference type="NCBI Taxonomy" id="3036711"/>
    <lineage>
        <taxon>Bacteria</taxon>
        <taxon>Pseudomonadati</taxon>
        <taxon>Pseudomonadota</taxon>
        <taxon>Gammaproteobacteria</taxon>
        <taxon>Cellvibrionales</taxon>
        <taxon>Microbulbiferaceae</taxon>
        <taxon>Biformimicrobium</taxon>
    </lineage>
</organism>
<evidence type="ECO:0000256" key="1">
    <source>
        <dbReference type="SAM" id="MobiDB-lite"/>
    </source>
</evidence>
<name>A0ABQ6LXG1_9GAMM</name>
<comment type="caution">
    <text evidence="2">The sequence shown here is derived from an EMBL/GenBank/DDBJ whole genome shotgun (WGS) entry which is preliminary data.</text>
</comment>
<feature type="compositionally biased region" description="Low complexity" evidence="1">
    <location>
        <begin position="141"/>
        <end position="150"/>
    </location>
</feature>
<keyword evidence="3" id="KW-1185">Reference proteome</keyword>
<accession>A0ABQ6LXG1</accession>
<dbReference type="RefSeq" id="WP_285763302.1">
    <property type="nucleotide sequence ID" value="NZ_BSYJ01000002.1"/>
</dbReference>
<protein>
    <submittedName>
        <fullName evidence="2">Uncharacterized protein</fullName>
    </submittedName>
</protein>
<gene>
    <name evidence="2" type="ORF">MNKW57_10560</name>
</gene>
<proteinExistence type="predicted"/>
<dbReference type="Proteomes" id="UP001224392">
    <property type="component" value="Unassembled WGS sequence"/>
</dbReference>
<feature type="compositionally biased region" description="Basic and acidic residues" evidence="1">
    <location>
        <begin position="190"/>
        <end position="204"/>
    </location>
</feature>